<gene>
    <name evidence="6" type="ORF">ARHIZOSPH14_04060</name>
</gene>
<evidence type="ECO:0000259" key="5">
    <source>
        <dbReference type="Pfam" id="PF00171"/>
    </source>
</evidence>
<organism evidence="6 7">
    <name type="scientific">Agromyces rhizosphaerae</name>
    <dbReference type="NCBI Taxonomy" id="88374"/>
    <lineage>
        <taxon>Bacteria</taxon>
        <taxon>Bacillati</taxon>
        <taxon>Actinomycetota</taxon>
        <taxon>Actinomycetes</taxon>
        <taxon>Micrococcales</taxon>
        <taxon>Microbacteriaceae</taxon>
        <taxon>Agromyces</taxon>
    </lineage>
</organism>
<dbReference type="SUPFAM" id="SSF53720">
    <property type="entry name" value="ALDH-like"/>
    <property type="match status" value="1"/>
</dbReference>
<dbReference type="FunFam" id="3.40.309.10:FF:000004">
    <property type="entry name" value="Succinate-semialdehyde dehydrogenase I"/>
    <property type="match status" value="1"/>
</dbReference>
<keyword evidence="2 4" id="KW-0560">Oxidoreductase</keyword>
<dbReference type="InterPro" id="IPR016163">
    <property type="entry name" value="Ald_DH_C"/>
</dbReference>
<proteinExistence type="inferred from homology"/>
<dbReference type="Gene3D" id="3.40.605.10">
    <property type="entry name" value="Aldehyde Dehydrogenase, Chain A, domain 1"/>
    <property type="match status" value="1"/>
</dbReference>
<reference evidence="6" key="1">
    <citation type="submission" date="2022-12" db="EMBL/GenBank/DDBJ databases">
        <title>Reference genome sequencing for broad-spectrum identification of bacterial and archaeal isolates by mass spectrometry.</title>
        <authorList>
            <person name="Sekiguchi Y."/>
            <person name="Tourlousse D.M."/>
        </authorList>
    </citation>
    <scope>NUCLEOTIDE SEQUENCE</scope>
    <source>
        <strain evidence="6">14</strain>
    </source>
</reference>
<protein>
    <submittedName>
        <fullName evidence="6">NAD-dependent succinate-semialdehyde dehydrogenase</fullName>
    </submittedName>
</protein>
<dbReference type="RefSeq" id="WP_281882162.1">
    <property type="nucleotide sequence ID" value="NZ_BSDP01000001.1"/>
</dbReference>
<dbReference type="FunFam" id="3.40.605.10:FF:000007">
    <property type="entry name" value="NAD/NADP-dependent betaine aldehyde dehydrogenase"/>
    <property type="match status" value="1"/>
</dbReference>
<dbReference type="InterPro" id="IPR016162">
    <property type="entry name" value="Ald_DH_N"/>
</dbReference>
<evidence type="ECO:0000256" key="2">
    <source>
        <dbReference type="ARBA" id="ARBA00023002"/>
    </source>
</evidence>
<dbReference type="PANTHER" id="PTHR43353">
    <property type="entry name" value="SUCCINATE-SEMIALDEHYDE DEHYDROGENASE, MITOCHONDRIAL"/>
    <property type="match status" value="1"/>
</dbReference>
<comment type="similarity">
    <text evidence="1 4">Belongs to the aldehyde dehydrogenase family.</text>
</comment>
<dbReference type="InterPro" id="IPR016161">
    <property type="entry name" value="Ald_DH/histidinol_DH"/>
</dbReference>
<dbReference type="InterPro" id="IPR050740">
    <property type="entry name" value="Aldehyde_DH_Superfamily"/>
</dbReference>
<evidence type="ECO:0000256" key="4">
    <source>
        <dbReference type="RuleBase" id="RU003345"/>
    </source>
</evidence>
<dbReference type="InterPro" id="IPR015590">
    <property type="entry name" value="Aldehyde_DH_dom"/>
</dbReference>
<accession>A0A9W6CSS8</accession>
<comment type="caution">
    <text evidence="6">The sequence shown here is derived from an EMBL/GenBank/DDBJ whole genome shotgun (WGS) entry which is preliminary data.</text>
</comment>
<dbReference type="EMBL" id="BSDP01000001">
    <property type="protein sequence ID" value="GLI26164.1"/>
    <property type="molecule type" value="Genomic_DNA"/>
</dbReference>
<dbReference type="FunFam" id="3.40.605.10:FF:000026">
    <property type="entry name" value="Aldehyde dehydrogenase, putative"/>
    <property type="match status" value="1"/>
</dbReference>
<keyword evidence="7" id="KW-1185">Reference proteome</keyword>
<evidence type="ECO:0000313" key="6">
    <source>
        <dbReference type="EMBL" id="GLI26164.1"/>
    </source>
</evidence>
<sequence length="484" mass="51266">MDERALLDAAPEKLFIAGEWVSAEGGRTLDVHDPSTGEVIRSIADASPADAVRALDAAVAAQDSWAATAPRVRGELLRRAWELVTRRADDLALLMTLEMGKTLAESRGEVTYGGEFLRWFSEEAVRIHGRYGLNPEGTGRMIVSQRPVGPSYFITPWNFPLAMATRKIAPALAAGCTVVVKPAQLTPLTTLAFTAILEEAGLPAGVVNVITSSSSSAVTEPILADRRLRKLSFTGSTEVGRKLIAQAADGVLRVSMELGGNAPFVVFEDADLDAAVDGAMLAKFRNIGQACTAANRFIVHEAVAEEFARRVTERVAAMRVGRGTEEGVQIGPLIDEDAVGKAEALVQDAVGRGASVTTGGSRIEGPGTYFQPTVVSGVVAGSEILRNEIFGPVLSITTFADEDEAVRLANDTEFGLVSYVYTTDLARGHRMIDRLDTGMMGLNAGVISNAAAPFGGVKASGIGREGGFEGIHEYLATKYTMLPA</sequence>
<feature type="active site" evidence="3">
    <location>
        <position position="257"/>
    </location>
</feature>
<dbReference type="Proteomes" id="UP001144396">
    <property type="component" value="Unassembled WGS sequence"/>
</dbReference>
<dbReference type="PANTHER" id="PTHR43353:SF5">
    <property type="entry name" value="SUCCINATE-SEMIALDEHYDE DEHYDROGENASE, MITOCHONDRIAL"/>
    <property type="match status" value="1"/>
</dbReference>
<dbReference type="Gene3D" id="3.40.309.10">
    <property type="entry name" value="Aldehyde Dehydrogenase, Chain A, domain 2"/>
    <property type="match status" value="1"/>
</dbReference>
<dbReference type="Pfam" id="PF00171">
    <property type="entry name" value="Aldedh"/>
    <property type="match status" value="1"/>
</dbReference>
<dbReference type="InterPro" id="IPR029510">
    <property type="entry name" value="Ald_DH_CS_GLU"/>
</dbReference>
<evidence type="ECO:0000256" key="1">
    <source>
        <dbReference type="ARBA" id="ARBA00009986"/>
    </source>
</evidence>
<evidence type="ECO:0000256" key="3">
    <source>
        <dbReference type="PROSITE-ProRule" id="PRU10007"/>
    </source>
</evidence>
<dbReference type="PROSITE" id="PS00687">
    <property type="entry name" value="ALDEHYDE_DEHYDR_GLU"/>
    <property type="match status" value="1"/>
</dbReference>
<feature type="domain" description="Aldehyde dehydrogenase" evidence="5">
    <location>
        <begin position="20"/>
        <end position="479"/>
    </location>
</feature>
<name>A0A9W6CSS8_9MICO</name>
<dbReference type="CDD" id="cd07103">
    <property type="entry name" value="ALDH_F5_SSADH_GabD"/>
    <property type="match status" value="1"/>
</dbReference>
<dbReference type="AlphaFoldDB" id="A0A9W6CSS8"/>
<evidence type="ECO:0000313" key="7">
    <source>
        <dbReference type="Proteomes" id="UP001144396"/>
    </source>
</evidence>
<dbReference type="GO" id="GO:0004777">
    <property type="term" value="F:succinate-semialdehyde dehydrogenase (NAD+) activity"/>
    <property type="evidence" value="ECO:0007669"/>
    <property type="project" value="TreeGrafter"/>
</dbReference>
<dbReference type="GO" id="GO:0009450">
    <property type="term" value="P:gamma-aminobutyric acid catabolic process"/>
    <property type="evidence" value="ECO:0007669"/>
    <property type="project" value="TreeGrafter"/>
</dbReference>